<sequence>MPAAFLQQRYSYLERRTGGRWLRRIGLDLTYLEDYNLPDLQRRYLAAAEALDLAMGTIPYSDGETVGAVQLHTYERSWAIDLDALHYKFELQEVVFVPPADQIKMQTIADYNAEVIPNDGKQATADAAN</sequence>
<accession>A0A8S5LG18</accession>
<reference evidence="1" key="1">
    <citation type="journal article" date="2021" name="Proc. Natl. Acad. Sci. U.S.A.">
        <title>A Catalog of Tens of Thousands of Viruses from Human Metagenomes Reveals Hidden Associations with Chronic Diseases.</title>
        <authorList>
            <person name="Tisza M.J."/>
            <person name="Buck C.B."/>
        </authorList>
    </citation>
    <scope>NUCLEOTIDE SEQUENCE</scope>
    <source>
        <strain evidence="1">CtHP32</strain>
    </source>
</reference>
<organism evidence="1">
    <name type="scientific">Myoviridae sp. ctHP32</name>
    <dbReference type="NCBI Taxonomy" id="2823539"/>
    <lineage>
        <taxon>Viruses</taxon>
        <taxon>Duplodnaviria</taxon>
        <taxon>Heunggongvirae</taxon>
        <taxon>Uroviricota</taxon>
        <taxon>Caudoviricetes</taxon>
    </lineage>
</organism>
<protein>
    <submittedName>
        <fullName evidence="1">Uncharacterized protein</fullName>
    </submittedName>
</protein>
<dbReference type="EMBL" id="BK014710">
    <property type="protein sequence ID" value="DAD68827.1"/>
    <property type="molecule type" value="Genomic_DNA"/>
</dbReference>
<evidence type="ECO:0000313" key="1">
    <source>
        <dbReference type="EMBL" id="DAD68827.1"/>
    </source>
</evidence>
<proteinExistence type="predicted"/>
<name>A0A8S5LG18_9CAUD</name>